<dbReference type="STRING" id="1107311.Q767_03055"/>
<comment type="caution">
    <text evidence="2">The sequence shown here is derived from an EMBL/GenBank/DDBJ whole genome shotgun (WGS) entry which is preliminary data.</text>
</comment>
<dbReference type="PATRIC" id="fig|1107311.3.peg.390"/>
<evidence type="ECO:0000256" key="1">
    <source>
        <dbReference type="SAM" id="SignalP"/>
    </source>
</evidence>
<dbReference type="Proteomes" id="UP000030149">
    <property type="component" value="Unassembled WGS sequence"/>
</dbReference>
<accession>V6SEF7</accession>
<organism evidence="2 3">
    <name type="scientific">Flavobacterium enshiense DK69</name>
    <dbReference type="NCBI Taxonomy" id="1107311"/>
    <lineage>
        <taxon>Bacteria</taxon>
        <taxon>Pseudomonadati</taxon>
        <taxon>Bacteroidota</taxon>
        <taxon>Flavobacteriia</taxon>
        <taxon>Flavobacteriales</taxon>
        <taxon>Flavobacteriaceae</taxon>
        <taxon>Flavobacterium</taxon>
    </lineage>
</organism>
<evidence type="ECO:0000313" key="2">
    <source>
        <dbReference type="EMBL" id="KGO96701.1"/>
    </source>
</evidence>
<dbReference type="RefSeq" id="WP_023572455.1">
    <property type="nucleotide sequence ID" value="NZ_AVCS01000004.1"/>
</dbReference>
<dbReference type="OrthoDB" id="9980272at2"/>
<evidence type="ECO:0000313" key="3">
    <source>
        <dbReference type="Proteomes" id="UP000030149"/>
    </source>
</evidence>
<proteinExistence type="predicted"/>
<reference evidence="3" key="1">
    <citation type="submission" date="2013-09" db="EMBL/GenBank/DDBJ databases">
        <authorList>
            <person name="Zeng Z."/>
            <person name="Chen C."/>
        </authorList>
    </citation>
    <scope>NUCLEOTIDE SEQUENCE [LARGE SCALE GENOMIC DNA]</scope>
    <source>
        <strain evidence="3">DK69</strain>
    </source>
</reference>
<keyword evidence="3" id="KW-1185">Reference proteome</keyword>
<name>V6SEF7_9FLAO</name>
<feature type="chain" id="PRO_5004750770" evidence="1">
    <location>
        <begin position="19"/>
        <end position="140"/>
    </location>
</feature>
<gene>
    <name evidence="2" type="ORF">Q767_03055</name>
</gene>
<protein>
    <submittedName>
        <fullName evidence="2">Uncharacterized protein</fullName>
    </submittedName>
</protein>
<keyword evidence="1" id="KW-0732">Signal</keyword>
<feature type="signal peptide" evidence="1">
    <location>
        <begin position="1"/>
        <end position="18"/>
    </location>
</feature>
<dbReference type="eggNOG" id="ENOG5032HFM">
    <property type="taxonomic scope" value="Bacteria"/>
</dbReference>
<dbReference type="EMBL" id="JRLZ01000003">
    <property type="protein sequence ID" value="KGO96701.1"/>
    <property type="molecule type" value="Genomic_DNA"/>
</dbReference>
<dbReference type="AlphaFoldDB" id="V6SEF7"/>
<reference evidence="2 3" key="2">
    <citation type="journal article" date="2015" name="Stand. Genomic Sci.">
        <title>High quality draft genomic sequence of Flavobacterium enshiense DK69(T) and comparison among Flavobacterium genomes.</title>
        <authorList>
            <person name="Zeng Z."/>
            <person name="Chen C."/>
            <person name="Du H."/>
            <person name="Wang G."/>
            <person name="Li M."/>
        </authorList>
    </citation>
    <scope>NUCLEOTIDE SEQUENCE [LARGE SCALE GENOMIC DNA]</scope>
    <source>
        <strain evidence="2 3">DK69</strain>
    </source>
</reference>
<sequence length="140" mass="16156">MKLNILFILLFISSLSYSQNPEINLEFSGQILVTNKNTELGVFEFCLRIRNSKNGDEDYYTFLANTNGNSSFEDNGVEIPAIKYITVEDLKSKTPCELHDYLSKQGISFVKIINGKYKRWFVMYTGTYRNIQITKLKGKI</sequence>